<dbReference type="GO" id="GO:0009100">
    <property type="term" value="P:glycoprotein metabolic process"/>
    <property type="evidence" value="ECO:0007669"/>
    <property type="project" value="UniProtKB-ARBA"/>
</dbReference>
<dbReference type="AlphaFoldDB" id="A0A2D0JLN8"/>
<dbReference type="OrthoDB" id="9786100at2"/>
<evidence type="ECO:0000313" key="3">
    <source>
        <dbReference type="Proteomes" id="UP000221980"/>
    </source>
</evidence>
<feature type="domain" description="LicD/FKTN/FKRP nucleotidyltransferase" evidence="1">
    <location>
        <begin position="45"/>
        <end position="82"/>
    </location>
</feature>
<dbReference type="Pfam" id="PF04991">
    <property type="entry name" value="LicD"/>
    <property type="match status" value="1"/>
</dbReference>
<dbReference type="Proteomes" id="UP000221980">
    <property type="component" value="Unassembled WGS sequence"/>
</dbReference>
<name>A0A2D0JLN8_9GAMM</name>
<comment type="caution">
    <text evidence="2">The sequence shown here is derived from an EMBL/GenBank/DDBJ whole genome shotgun (WGS) entry which is preliminary data.</text>
</comment>
<dbReference type="EMBL" id="NITZ01000021">
    <property type="protein sequence ID" value="PHM47220.1"/>
    <property type="molecule type" value="Genomic_DNA"/>
</dbReference>
<dbReference type="PANTHER" id="PTHR13627:SF31">
    <property type="entry name" value="RIBITOL 5-PHOSPHATE TRANSFERASE FKRP"/>
    <property type="match status" value="1"/>
</dbReference>
<dbReference type="RefSeq" id="WP_099115355.1">
    <property type="nucleotide sequence ID" value="NZ_CAWNQI010000053.1"/>
</dbReference>
<evidence type="ECO:0000313" key="2">
    <source>
        <dbReference type="EMBL" id="PHM47220.1"/>
    </source>
</evidence>
<accession>A0A2D0JLN8</accession>
<keyword evidence="3" id="KW-1185">Reference proteome</keyword>
<organism evidence="2 3">
    <name type="scientific">Xenorhabdus miraniensis</name>
    <dbReference type="NCBI Taxonomy" id="351674"/>
    <lineage>
        <taxon>Bacteria</taxon>
        <taxon>Pseudomonadati</taxon>
        <taxon>Pseudomonadota</taxon>
        <taxon>Gammaproteobacteria</taxon>
        <taxon>Enterobacterales</taxon>
        <taxon>Morganellaceae</taxon>
        <taxon>Xenorhabdus</taxon>
    </lineage>
</organism>
<sequence>MIEKIKKRFPFLSRMKSSFMIARKSRILIKNKDQFLHRLCKFFDNNNYTYWLEYGTMLGAVRDHKIISHDYDIDISILQNEWTLSIRKELAKMNIFLIKEFRVDGEVIEETYDFNGINLDIFYSKLINNNLMTPIFRPFDNFNWKESIQKYGGVELYYFINEFDGFISIDLESLKMKIPKNYHSHLISYYGDNYMIPIPNWKGENDAIPQKKVGSIIYR</sequence>
<dbReference type="PANTHER" id="PTHR13627">
    <property type="entry name" value="FUKUTIN RELATED PROTEIN"/>
    <property type="match status" value="1"/>
</dbReference>
<gene>
    <name evidence="2" type="ORF">Xmir_03433</name>
</gene>
<protein>
    <recommendedName>
        <fullName evidence="1">LicD/FKTN/FKRP nucleotidyltransferase domain-containing protein</fullName>
    </recommendedName>
</protein>
<dbReference type="InterPro" id="IPR052613">
    <property type="entry name" value="LicD_transferase"/>
</dbReference>
<proteinExistence type="predicted"/>
<evidence type="ECO:0000259" key="1">
    <source>
        <dbReference type="Pfam" id="PF04991"/>
    </source>
</evidence>
<reference evidence="2 3" key="1">
    <citation type="journal article" date="2017" name="Nat. Microbiol.">
        <title>Natural product diversity associated with the nematode symbionts Photorhabdus and Xenorhabdus.</title>
        <authorList>
            <person name="Tobias N.J."/>
            <person name="Wolff H."/>
            <person name="Djahanschiri B."/>
            <person name="Grundmann F."/>
            <person name="Kronenwerth M."/>
            <person name="Shi Y.M."/>
            <person name="Simonyi S."/>
            <person name="Grun P."/>
            <person name="Shapiro-Ilan D."/>
            <person name="Pidot S.J."/>
            <person name="Stinear T.P."/>
            <person name="Ebersberger I."/>
            <person name="Bode H.B."/>
        </authorList>
    </citation>
    <scope>NUCLEOTIDE SEQUENCE [LARGE SCALE GENOMIC DNA]</scope>
    <source>
        <strain evidence="2 3">DSM 17902</strain>
    </source>
</reference>
<dbReference type="InterPro" id="IPR007074">
    <property type="entry name" value="LicD/FKTN/FKRP_NTP_transf"/>
</dbReference>